<evidence type="ECO:0000256" key="4">
    <source>
        <dbReference type="ARBA" id="ARBA00023015"/>
    </source>
</evidence>
<dbReference type="InterPro" id="IPR000536">
    <property type="entry name" value="Nucl_hrmn_rcpt_lig-bd"/>
</dbReference>
<dbReference type="InterPro" id="IPR003069">
    <property type="entry name" value="Ecdystd_rcpt"/>
</dbReference>
<dbReference type="PANTHER" id="PTHR24082:SF507">
    <property type="entry name" value="BILE ACID RECEPTOR-RELATED"/>
    <property type="match status" value="1"/>
</dbReference>
<feature type="domain" description="NR LBD" evidence="8">
    <location>
        <begin position="1"/>
        <end position="146"/>
    </location>
</feature>
<dbReference type="GO" id="GO:0000978">
    <property type="term" value="F:RNA polymerase II cis-regulatory region sequence-specific DNA binding"/>
    <property type="evidence" value="ECO:0007669"/>
    <property type="project" value="TreeGrafter"/>
</dbReference>
<keyword evidence="6" id="KW-0804">Transcription</keyword>
<keyword evidence="7" id="KW-0675">Receptor</keyword>
<keyword evidence="3" id="KW-0862">Zinc</keyword>
<dbReference type="OrthoDB" id="5837785at2759"/>
<dbReference type="Gene3D" id="1.10.565.10">
    <property type="entry name" value="Retinoid X Receptor"/>
    <property type="match status" value="1"/>
</dbReference>
<evidence type="ECO:0000256" key="7">
    <source>
        <dbReference type="ARBA" id="ARBA00023170"/>
    </source>
</evidence>
<keyword evidence="1" id="KW-0479">Metal-binding</keyword>
<dbReference type="Pfam" id="PF00104">
    <property type="entry name" value="Hormone_recep"/>
    <property type="match status" value="1"/>
</dbReference>
<dbReference type="SMART" id="SM00430">
    <property type="entry name" value="HOLI"/>
    <property type="match status" value="1"/>
</dbReference>
<evidence type="ECO:0000256" key="5">
    <source>
        <dbReference type="ARBA" id="ARBA00023125"/>
    </source>
</evidence>
<dbReference type="GO" id="GO:0035076">
    <property type="term" value="P:ecdysone receptor signaling pathway"/>
    <property type="evidence" value="ECO:0007669"/>
    <property type="project" value="InterPro"/>
</dbReference>
<protein>
    <recommendedName>
        <fullName evidence="8">NR LBD domain-containing protein</fullName>
    </recommendedName>
</protein>
<keyword evidence="2" id="KW-0863">Zinc-finger</keyword>
<evidence type="ECO:0000256" key="6">
    <source>
        <dbReference type="ARBA" id="ARBA00023163"/>
    </source>
</evidence>
<sequence>MMLRTARRYDIHTDSIVFANNQPYTRDQYASSGLSGVPDTLFPFCRYLCLMKVDNAEYALLTAIVVFSERPNLIDAKKVEKIQDIYINALRSYEESKRSKPALSFAKLLAVLPQLRTLGNINSEICFSLKIQNKKIPPFLAEIWDV</sequence>
<dbReference type="SUPFAM" id="SSF48508">
    <property type="entry name" value="Nuclear receptor ligand-binding domain"/>
    <property type="match status" value="1"/>
</dbReference>
<dbReference type="GO" id="GO:0000122">
    <property type="term" value="P:negative regulation of transcription by RNA polymerase II"/>
    <property type="evidence" value="ECO:0007669"/>
    <property type="project" value="TreeGrafter"/>
</dbReference>
<dbReference type="PRINTS" id="PR01283">
    <property type="entry name" value="ECDYSTEROIDR"/>
</dbReference>
<keyword evidence="4" id="KW-0805">Transcription regulation</keyword>
<reference evidence="9" key="1">
    <citation type="submission" date="2020-11" db="EMBL/GenBank/DDBJ databases">
        <authorList>
            <person name="Tran Van P."/>
        </authorList>
    </citation>
    <scope>NUCLEOTIDE SEQUENCE</scope>
</reference>
<keyword evidence="5" id="KW-0238">DNA-binding</keyword>
<dbReference type="GO" id="GO:0090575">
    <property type="term" value="C:RNA polymerase II transcription regulator complex"/>
    <property type="evidence" value="ECO:0007669"/>
    <property type="project" value="TreeGrafter"/>
</dbReference>
<dbReference type="PANTHER" id="PTHR24082">
    <property type="entry name" value="NUCLEAR HORMONE RECEPTOR"/>
    <property type="match status" value="1"/>
</dbReference>
<gene>
    <name evidence="9" type="ORF">NMOB1V02_LOCUS6241</name>
</gene>
<dbReference type="PRINTS" id="PR00398">
    <property type="entry name" value="STRDHORMONER"/>
</dbReference>
<proteinExistence type="predicted"/>
<dbReference type="AlphaFoldDB" id="A0A7R9BQY4"/>
<dbReference type="EMBL" id="CAJPEX010001262">
    <property type="protein sequence ID" value="CAG0918694.1"/>
    <property type="molecule type" value="Genomic_DNA"/>
</dbReference>
<dbReference type="GO" id="GO:0030154">
    <property type="term" value="P:cell differentiation"/>
    <property type="evidence" value="ECO:0007669"/>
    <property type="project" value="TreeGrafter"/>
</dbReference>
<dbReference type="GO" id="GO:0035100">
    <property type="term" value="F:ecdysone binding"/>
    <property type="evidence" value="ECO:0007669"/>
    <property type="project" value="InterPro"/>
</dbReference>
<evidence type="ECO:0000313" key="10">
    <source>
        <dbReference type="Proteomes" id="UP000678499"/>
    </source>
</evidence>
<dbReference type="GO" id="GO:0045944">
    <property type="term" value="P:positive regulation of transcription by RNA polymerase II"/>
    <property type="evidence" value="ECO:0007669"/>
    <property type="project" value="TreeGrafter"/>
</dbReference>
<name>A0A7R9BQY4_9CRUS</name>
<dbReference type="InterPro" id="IPR001723">
    <property type="entry name" value="Nuclear_hrmn_rcpt"/>
</dbReference>
<organism evidence="9">
    <name type="scientific">Notodromas monacha</name>
    <dbReference type="NCBI Taxonomy" id="399045"/>
    <lineage>
        <taxon>Eukaryota</taxon>
        <taxon>Metazoa</taxon>
        <taxon>Ecdysozoa</taxon>
        <taxon>Arthropoda</taxon>
        <taxon>Crustacea</taxon>
        <taxon>Oligostraca</taxon>
        <taxon>Ostracoda</taxon>
        <taxon>Podocopa</taxon>
        <taxon>Podocopida</taxon>
        <taxon>Cypridocopina</taxon>
        <taxon>Cypridoidea</taxon>
        <taxon>Cyprididae</taxon>
        <taxon>Notodromas</taxon>
    </lineage>
</organism>
<dbReference type="GO" id="GO:0008270">
    <property type="term" value="F:zinc ion binding"/>
    <property type="evidence" value="ECO:0007669"/>
    <property type="project" value="UniProtKB-KW"/>
</dbReference>
<evidence type="ECO:0000256" key="2">
    <source>
        <dbReference type="ARBA" id="ARBA00022771"/>
    </source>
</evidence>
<evidence type="ECO:0000256" key="1">
    <source>
        <dbReference type="ARBA" id="ARBA00022723"/>
    </source>
</evidence>
<dbReference type="GO" id="GO:0004879">
    <property type="term" value="F:nuclear receptor activity"/>
    <property type="evidence" value="ECO:0007669"/>
    <property type="project" value="InterPro"/>
</dbReference>
<dbReference type="Proteomes" id="UP000678499">
    <property type="component" value="Unassembled WGS sequence"/>
</dbReference>
<evidence type="ECO:0000259" key="8">
    <source>
        <dbReference type="PROSITE" id="PS51843"/>
    </source>
</evidence>
<evidence type="ECO:0000256" key="3">
    <source>
        <dbReference type="ARBA" id="ARBA00022833"/>
    </source>
</evidence>
<dbReference type="InterPro" id="IPR035500">
    <property type="entry name" value="NHR-like_dom_sf"/>
</dbReference>
<keyword evidence="10" id="KW-1185">Reference proteome</keyword>
<dbReference type="EMBL" id="OA883299">
    <property type="protein sequence ID" value="CAD7278542.1"/>
    <property type="molecule type" value="Genomic_DNA"/>
</dbReference>
<evidence type="ECO:0000313" key="9">
    <source>
        <dbReference type="EMBL" id="CAD7278542.1"/>
    </source>
</evidence>
<dbReference type="PROSITE" id="PS51843">
    <property type="entry name" value="NR_LBD"/>
    <property type="match status" value="1"/>
</dbReference>
<dbReference type="InterPro" id="IPR050234">
    <property type="entry name" value="Nuclear_hormone_rcpt_NR1"/>
</dbReference>
<accession>A0A7R9BQY4</accession>